<keyword evidence="2 5" id="KW-0479">Metal-binding</keyword>
<keyword evidence="3 5" id="KW-0460">Magnesium</keyword>
<name>A0ABW5RJU6_9MICO</name>
<dbReference type="InterPro" id="IPR036849">
    <property type="entry name" value="Enolase-like_C_sf"/>
</dbReference>
<accession>A0ABW5RJU6</accession>
<dbReference type="InterPro" id="IPR013342">
    <property type="entry name" value="Mandelate_racemase_C"/>
</dbReference>
<dbReference type="InterPro" id="IPR034603">
    <property type="entry name" value="Dipeptide_epimerase"/>
</dbReference>
<dbReference type="SFLD" id="SFLDS00001">
    <property type="entry name" value="Enolase"/>
    <property type="match status" value="1"/>
</dbReference>
<evidence type="ECO:0000256" key="3">
    <source>
        <dbReference type="ARBA" id="ARBA00022842"/>
    </source>
</evidence>
<dbReference type="InterPro" id="IPR029017">
    <property type="entry name" value="Enolase-like_N"/>
</dbReference>
<keyword evidence="4 5" id="KW-0413">Isomerase</keyword>
<reference evidence="8" key="1">
    <citation type="journal article" date="2019" name="Int. J. Syst. Evol. Microbiol.">
        <title>The Global Catalogue of Microorganisms (GCM) 10K type strain sequencing project: providing services to taxonomists for standard genome sequencing and annotation.</title>
        <authorList>
            <consortium name="The Broad Institute Genomics Platform"/>
            <consortium name="The Broad Institute Genome Sequencing Center for Infectious Disease"/>
            <person name="Wu L."/>
            <person name="Ma J."/>
        </authorList>
    </citation>
    <scope>NUCLEOTIDE SEQUENCE [LARGE SCALE GENOMIC DNA]</scope>
    <source>
        <strain evidence="8">TISTR 1511</strain>
    </source>
</reference>
<dbReference type="SUPFAM" id="SSF51604">
    <property type="entry name" value="Enolase C-terminal domain-like"/>
    <property type="match status" value="1"/>
</dbReference>
<sequence>MRVERADLYVTDLTLNRPFVVSYETYTTMPSIFIELHTDTGLTGWGEAVPDQHVTGETIGTVHTILRDELLPEIIGQNPLEIARIHQTMNRKVFANGAAKAAIDIACHDLLGKATGQPIYQLLGGKLHDVPPMAYVISIVPPDQAAREAKHALDETGYAYIKIKLGGPDLREDIARVAAVHQAVGPDIRICVDANQGWGNVTTAARAIRALEPYEPAWVEQPIPARQIHGFNALRNLTHLPLMADESLTDSNDLAQFIHDQSVELINIKLMKSGGIHPSRELATQAQLGGIRAQIGSMLESSVASAAGFHLAVAHPAIESTELSGPLWFTNDPGNLTYNLPRAELTDRPGLGIDIDESVLHSITQQHNEVTAP</sequence>
<dbReference type="Gene3D" id="3.20.20.120">
    <property type="entry name" value="Enolase-like C-terminal domain"/>
    <property type="match status" value="1"/>
</dbReference>
<protein>
    <recommendedName>
        <fullName evidence="5">Dipeptide epimerase</fullName>
        <ecNumber evidence="5">5.1.1.-</ecNumber>
    </recommendedName>
</protein>
<gene>
    <name evidence="7" type="ORF">ACFSUQ_08740</name>
</gene>
<feature type="domain" description="Mandelate racemase/muconate lactonizing enzyme C-terminal" evidence="6">
    <location>
        <begin position="142"/>
        <end position="241"/>
    </location>
</feature>
<evidence type="ECO:0000256" key="4">
    <source>
        <dbReference type="ARBA" id="ARBA00023235"/>
    </source>
</evidence>
<dbReference type="SFLD" id="SFLDG00180">
    <property type="entry name" value="muconate_cycloisomerase"/>
    <property type="match status" value="1"/>
</dbReference>
<dbReference type="InterPro" id="IPR034593">
    <property type="entry name" value="DgoD-like"/>
</dbReference>
<dbReference type="SMART" id="SM00922">
    <property type="entry name" value="MR_MLE"/>
    <property type="match status" value="1"/>
</dbReference>
<organism evidence="7 8">
    <name type="scientific">Gulosibacter bifidus</name>
    <dbReference type="NCBI Taxonomy" id="272239"/>
    <lineage>
        <taxon>Bacteria</taxon>
        <taxon>Bacillati</taxon>
        <taxon>Actinomycetota</taxon>
        <taxon>Actinomycetes</taxon>
        <taxon>Micrococcales</taxon>
        <taxon>Microbacteriaceae</taxon>
        <taxon>Gulosibacter</taxon>
    </lineage>
</organism>
<keyword evidence="8" id="KW-1185">Reference proteome</keyword>
<dbReference type="RefSeq" id="WP_066059456.1">
    <property type="nucleotide sequence ID" value="NZ_JBHUNF010000006.1"/>
</dbReference>
<dbReference type="PANTHER" id="PTHR48080:SF3">
    <property type="entry name" value="ENOLASE SUPERFAMILY MEMBER DDB_G0284701"/>
    <property type="match status" value="1"/>
</dbReference>
<dbReference type="EMBL" id="JBHUNF010000006">
    <property type="protein sequence ID" value="MFD2675376.1"/>
    <property type="molecule type" value="Genomic_DNA"/>
</dbReference>
<dbReference type="Proteomes" id="UP001597453">
    <property type="component" value="Unassembled WGS sequence"/>
</dbReference>
<dbReference type="Gene3D" id="3.30.390.10">
    <property type="entry name" value="Enolase-like, N-terminal domain"/>
    <property type="match status" value="1"/>
</dbReference>
<dbReference type="PANTHER" id="PTHR48080">
    <property type="entry name" value="D-GALACTONATE DEHYDRATASE-RELATED"/>
    <property type="match status" value="1"/>
</dbReference>
<dbReference type="SFLD" id="SFLDF00009">
    <property type="entry name" value="o-succinylbenzoate_synthase"/>
    <property type="match status" value="1"/>
</dbReference>
<comment type="cofactor">
    <cofactor evidence="5">
        <name>Mg(2+)</name>
        <dbReference type="ChEBI" id="CHEBI:18420"/>
    </cofactor>
    <text evidence="5">Binds 1 Mg(2+) ion per subunit.</text>
</comment>
<dbReference type="InterPro" id="IPR029065">
    <property type="entry name" value="Enolase_C-like"/>
</dbReference>
<dbReference type="InterPro" id="IPR013341">
    <property type="entry name" value="Mandelate_racemase_N_dom"/>
</dbReference>
<evidence type="ECO:0000313" key="7">
    <source>
        <dbReference type="EMBL" id="MFD2675376.1"/>
    </source>
</evidence>
<evidence type="ECO:0000259" key="6">
    <source>
        <dbReference type="SMART" id="SM00922"/>
    </source>
</evidence>
<dbReference type="EC" id="5.1.1.-" evidence="5"/>
<dbReference type="SUPFAM" id="SSF54826">
    <property type="entry name" value="Enolase N-terminal domain-like"/>
    <property type="match status" value="1"/>
</dbReference>
<evidence type="ECO:0000256" key="5">
    <source>
        <dbReference type="RuleBase" id="RU366006"/>
    </source>
</evidence>
<evidence type="ECO:0000256" key="1">
    <source>
        <dbReference type="ARBA" id="ARBA00008031"/>
    </source>
</evidence>
<dbReference type="CDD" id="cd03319">
    <property type="entry name" value="L-Ala-DL-Glu_epimerase"/>
    <property type="match status" value="1"/>
</dbReference>
<evidence type="ECO:0000256" key="2">
    <source>
        <dbReference type="ARBA" id="ARBA00022723"/>
    </source>
</evidence>
<dbReference type="Pfam" id="PF02746">
    <property type="entry name" value="MR_MLE_N"/>
    <property type="match status" value="1"/>
</dbReference>
<evidence type="ECO:0000313" key="8">
    <source>
        <dbReference type="Proteomes" id="UP001597453"/>
    </source>
</evidence>
<comment type="caution">
    <text evidence="7">The sequence shown here is derived from an EMBL/GenBank/DDBJ whole genome shotgun (WGS) entry which is preliminary data.</text>
</comment>
<proteinExistence type="inferred from homology"/>
<comment type="similarity">
    <text evidence="1 5">Belongs to the mandelate racemase/muconate lactonizing enzyme family.</text>
</comment>
<dbReference type="Pfam" id="PF13378">
    <property type="entry name" value="MR_MLE_C"/>
    <property type="match status" value="1"/>
</dbReference>